<dbReference type="Proteomes" id="UP000001412">
    <property type="component" value="Chromosome"/>
</dbReference>
<protein>
    <submittedName>
        <fullName evidence="2">Hypothetical membrane protein</fullName>
    </submittedName>
</protein>
<name>Q898Y4_CLOTE</name>
<dbReference type="AlphaFoldDB" id="Q898Y4"/>
<feature type="transmembrane region" description="Helical" evidence="1">
    <location>
        <begin position="20"/>
        <end position="37"/>
    </location>
</feature>
<dbReference type="KEGG" id="ctc:CTC_00303"/>
<organism evidence="2 3">
    <name type="scientific">Clostridium tetani (strain Massachusetts / E88)</name>
    <dbReference type="NCBI Taxonomy" id="212717"/>
    <lineage>
        <taxon>Bacteria</taxon>
        <taxon>Bacillati</taxon>
        <taxon>Bacillota</taxon>
        <taxon>Clostridia</taxon>
        <taxon>Eubacteriales</taxon>
        <taxon>Clostridiaceae</taxon>
        <taxon>Clostridium</taxon>
    </lineage>
</organism>
<sequence length="200" mass="23874">MSMNINKALKKQINSYKRFMLIMGFIFFILPFILLFFKILDVFFVTYLAAIELLIVIAIIAKINMERLKFSYNNGKLYISSGIRREIIVIPCDKVQFIHVQEVIRKYDKEKDFIIIILLSFNIRSRAIHPINEKFLREYPFVAYKYSKLKILMPENNYSFTVISKGRLFKYKLLDLIYSKCVNASFSEETIDKIREYRNL</sequence>
<evidence type="ECO:0000256" key="1">
    <source>
        <dbReference type="SAM" id="Phobius"/>
    </source>
</evidence>
<evidence type="ECO:0000313" key="2">
    <source>
        <dbReference type="EMBL" id="AAO34945.1"/>
    </source>
</evidence>
<accession>Q898Y4</accession>
<evidence type="ECO:0000313" key="3">
    <source>
        <dbReference type="Proteomes" id="UP000001412"/>
    </source>
</evidence>
<proteinExistence type="predicted"/>
<reference evidence="2 3" key="1">
    <citation type="journal article" date="2003" name="Proc. Natl. Acad. Sci. U.S.A.">
        <title>The genome sequence of Clostridium tetani, the causative agent of tetanus disease.</title>
        <authorList>
            <person name="Brueggemann H."/>
            <person name="Baumer S."/>
            <person name="Fricke W.F."/>
            <person name="Wiezer A."/>
            <person name="Liesegang H."/>
            <person name="Decker I."/>
            <person name="Herzberg C."/>
            <person name="Martinez-Arias R."/>
            <person name="Merkl R."/>
            <person name="Henne A."/>
            <person name="Gottschalk G."/>
        </authorList>
    </citation>
    <scope>NUCLEOTIDE SEQUENCE [LARGE SCALE GENOMIC DNA]</scope>
    <source>
        <strain evidence="3">Massachusetts / E88</strain>
    </source>
</reference>
<gene>
    <name evidence="2" type="ordered locus">CTC_00303</name>
</gene>
<dbReference type="HOGENOM" id="CLU_120374_0_0_9"/>
<keyword evidence="1" id="KW-0812">Transmembrane</keyword>
<keyword evidence="1" id="KW-0472">Membrane</keyword>
<dbReference type="EMBL" id="AE015927">
    <property type="protein sequence ID" value="AAO34945.1"/>
    <property type="molecule type" value="Genomic_DNA"/>
</dbReference>
<keyword evidence="3" id="KW-1185">Reference proteome</keyword>
<feature type="transmembrane region" description="Helical" evidence="1">
    <location>
        <begin position="43"/>
        <end position="61"/>
    </location>
</feature>
<keyword evidence="1" id="KW-1133">Transmembrane helix</keyword>
<dbReference type="STRING" id="212717.CTC_00303"/>